<gene>
    <name evidence="1" type="ORF">A361_19220</name>
</gene>
<protein>
    <submittedName>
        <fullName evidence="1">Uncharacterized protein</fullName>
    </submittedName>
</protein>
<dbReference type="Proteomes" id="UP000077856">
    <property type="component" value="Chromosome"/>
</dbReference>
<dbReference type="STRING" id="1196031.A361_19220"/>
<organism evidence="1 2">
    <name type="scientific">Cytobacillus oceanisediminis 2691</name>
    <dbReference type="NCBI Taxonomy" id="1196031"/>
    <lineage>
        <taxon>Bacteria</taxon>
        <taxon>Bacillati</taxon>
        <taxon>Bacillota</taxon>
        <taxon>Bacilli</taxon>
        <taxon>Bacillales</taxon>
        <taxon>Bacillaceae</taxon>
        <taxon>Cytobacillus</taxon>
    </lineage>
</organism>
<evidence type="ECO:0000313" key="1">
    <source>
        <dbReference type="EMBL" id="AND41194.1"/>
    </source>
</evidence>
<dbReference type="AlphaFoldDB" id="A0A160MEB3"/>
<accession>A0A160MEB3</accession>
<dbReference type="KEGG" id="bon:A361_19220"/>
<proteinExistence type="predicted"/>
<reference evidence="1 2" key="1">
    <citation type="submission" date="2016-04" db="EMBL/GenBank/DDBJ databases">
        <title>Complete genome sequence of Bacillus oceanisediminis strain 2691.</title>
        <authorList>
            <person name="Jeong H."/>
            <person name="Kim H.J."/>
            <person name="Lee D.-W."/>
        </authorList>
    </citation>
    <scope>NUCLEOTIDE SEQUENCE [LARGE SCALE GENOMIC DNA]</scope>
    <source>
        <strain evidence="1 2">2691</strain>
    </source>
</reference>
<evidence type="ECO:0000313" key="2">
    <source>
        <dbReference type="Proteomes" id="UP000077856"/>
    </source>
</evidence>
<name>A0A160MEB3_9BACI</name>
<dbReference type="EMBL" id="CP015506">
    <property type="protein sequence ID" value="AND41194.1"/>
    <property type="molecule type" value="Genomic_DNA"/>
</dbReference>
<sequence>MGKHPPHSKNISILAIIPGKSLLIITNIIYESFAQNVKGSINIKNGSGFRFCLTMKNHVGSLIFLKTMKNKFS</sequence>
<dbReference type="RefSeq" id="WP_019379765.1">
    <property type="nucleotide sequence ID" value="NZ_CP015506.1"/>
</dbReference>